<dbReference type="Gene3D" id="1.10.238.270">
    <property type="match status" value="1"/>
</dbReference>
<dbReference type="PANTHER" id="PTHR21066">
    <property type="entry name" value="ODORANT-BINDING PROTEIN 59A-RELATED"/>
    <property type="match status" value="1"/>
</dbReference>
<reference evidence="6" key="1">
    <citation type="submission" date="2018-07" db="EMBL/GenBank/DDBJ databases">
        <authorList>
            <person name="Quirk P.G."/>
            <person name="Krulwich T.A."/>
        </authorList>
    </citation>
    <scope>NUCLEOTIDE SEQUENCE</scope>
</reference>
<dbReference type="InterPro" id="IPR052295">
    <property type="entry name" value="Odorant-binding_protein"/>
</dbReference>
<evidence type="ECO:0000256" key="1">
    <source>
        <dbReference type="ARBA" id="ARBA00004613"/>
    </source>
</evidence>
<keyword evidence="3" id="KW-0813">Transport</keyword>
<keyword evidence="4" id="KW-0964">Secreted</keyword>
<dbReference type="PANTHER" id="PTHR21066:SF15">
    <property type="entry name" value="GH25962P-RELATED"/>
    <property type="match status" value="1"/>
</dbReference>
<evidence type="ECO:0000313" key="6">
    <source>
        <dbReference type="EMBL" id="SSX33648.1"/>
    </source>
</evidence>
<organism evidence="6">
    <name type="scientific">Culicoides sonorensis</name>
    <name type="common">Biting midge</name>
    <dbReference type="NCBI Taxonomy" id="179676"/>
    <lineage>
        <taxon>Eukaryota</taxon>
        <taxon>Metazoa</taxon>
        <taxon>Ecdysozoa</taxon>
        <taxon>Arthropoda</taxon>
        <taxon>Hexapoda</taxon>
        <taxon>Insecta</taxon>
        <taxon>Pterygota</taxon>
        <taxon>Neoptera</taxon>
        <taxon>Endopterygota</taxon>
        <taxon>Diptera</taxon>
        <taxon>Nematocera</taxon>
        <taxon>Chironomoidea</taxon>
        <taxon>Ceratopogonidae</taxon>
        <taxon>Ceratopogoninae</taxon>
        <taxon>Culicoides</taxon>
        <taxon>Monoculicoides</taxon>
    </lineage>
</organism>
<name>A0A336N593_CULSO</name>
<dbReference type="InterPro" id="IPR054577">
    <property type="entry name" value="OBP47-like_dom"/>
</dbReference>
<dbReference type="AlphaFoldDB" id="A0A336N593"/>
<evidence type="ECO:0000259" key="5">
    <source>
        <dbReference type="Pfam" id="PF22651"/>
    </source>
</evidence>
<feature type="domain" description="OBP47-like" evidence="5">
    <location>
        <begin position="2"/>
        <end position="106"/>
    </location>
</feature>
<dbReference type="VEuPathDB" id="VectorBase:CSON006729"/>
<evidence type="ECO:0000256" key="4">
    <source>
        <dbReference type="ARBA" id="ARBA00022525"/>
    </source>
</evidence>
<dbReference type="Pfam" id="PF22651">
    <property type="entry name" value="OBP47_like"/>
    <property type="match status" value="1"/>
</dbReference>
<accession>A0A336N593</accession>
<protein>
    <submittedName>
        <fullName evidence="6">CSON006729 protein</fullName>
    </submittedName>
</protein>
<proteinExistence type="inferred from homology"/>
<comment type="similarity">
    <text evidence="2">Belongs to the PBP/GOBP family.</text>
</comment>
<comment type="subcellular location">
    <subcellularLocation>
        <location evidence="1">Secreted</location>
    </subcellularLocation>
</comment>
<evidence type="ECO:0000256" key="3">
    <source>
        <dbReference type="ARBA" id="ARBA00022448"/>
    </source>
</evidence>
<sequence>MHECHFKKAKFLNGNKIDKKTLIQYTKKVFVNQTAWIENGVKAFDMCVDHCLMYVDDIRSAFDTHKFDLKQCDPMYMSVETCAFMHLFRNCPVSDWKDSETCNKWKAHLEMCHDEEETIVMLNNVTVEQMKEEGLINI</sequence>
<dbReference type="GO" id="GO:0005576">
    <property type="term" value="C:extracellular region"/>
    <property type="evidence" value="ECO:0007669"/>
    <property type="project" value="UniProtKB-SubCell"/>
</dbReference>
<dbReference type="EMBL" id="UFQT01002538">
    <property type="protein sequence ID" value="SSX33648.1"/>
    <property type="molecule type" value="Genomic_DNA"/>
</dbReference>
<gene>
    <name evidence="6" type="primary">CSON006729</name>
</gene>
<evidence type="ECO:0000256" key="2">
    <source>
        <dbReference type="ARBA" id="ARBA00008098"/>
    </source>
</evidence>